<gene>
    <name evidence="1" type="ORF">AsAng_0061120</name>
</gene>
<sequence length="190" mass="22800">MNLKLLIFITLLTGSVFCQAQKRKKIKLEEEKIALQFFLDSIYPFRSLIKGKILVSEGKIIEASYREFFYVIPFYRDIIELTKLEEEGGIKTHSKERNGMRIYQRKGRFNPCKYGIKKRTDLWFTNKRDSTVTFLEMSSMYYDSTKQENLVNINVTRTNLRKSHQWYIYFSYVVVVRNGKIKHWAIRETY</sequence>
<dbReference type="KEGG" id="aup:AsAng_0061120"/>
<organism evidence="1 2">
    <name type="scientific">Aureispira anguillae</name>
    <dbReference type="NCBI Taxonomy" id="2864201"/>
    <lineage>
        <taxon>Bacteria</taxon>
        <taxon>Pseudomonadati</taxon>
        <taxon>Bacteroidota</taxon>
        <taxon>Saprospiria</taxon>
        <taxon>Saprospirales</taxon>
        <taxon>Saprospiraceae</taxon>
        <taxon>Aureispira</taxon>
    </lineage>
</organism>
<evidence type="ECO:0000313" key="1">
    <source>
        <dbReference type="EMBL" id="BDS15328.1"/>
    </source>
</evidence>
<accession>A0A915YLC1</accession>
<evidence type="ECO:0000313" key="2">
    <source>
        <dbReference type="Proteomes" id="UP001060919"/>
    </source>
</evidence>
<dbReference type="Proteomes" id="UP001060919">
    <property type="component" value="Chromosome"/>
</dbReference>
<reference evidence="1" key="1">
    <citation type="submission" date="2022-09" db="EMBL/GenBank/DDBJ databases">
        <title>Aureispira anguillicida sp. nov., isolated from Leptocephalus of Japanese eel Anguilla japonica.</title>
        <authorList>
            <person name="Yuasa K."/>
            <person name="Mekata T."/>
            <person name="Ikunari K."/>
        </authorList>
    </citation>
    <scope>NUCLEOTIDE SEQUENCE</scope>
    <source>
        <strain evidence="1">EL160426</strain>
    </source>
</reference>
<name>A0A915YLC1_9BACT</name>
<keyword evidence="2" id="KW-1185">Reference proteome</keyword>
<proteinExistence type="predicted"/>
<dbReference type="AlphaFoldDB" id="A0A915YLC1"/>
<dbReference type="EMBL" id="AP026867">
    <property type="protein sequence ID" value="BDS15328.1"/>
    <property type="molecule type" value="Genomic_DNA"/>
</dbReference>
<protein>
    <submittedName>
        <fullName evidence="1">Uncharacterized protein</fullName>
    </submittedName>
</protein>